<feature type="transmembrane region" description="Helical" evidence="7">
    <location>
        <begin position="18"/>
        <end position="39"/>
    </location>
</feature>
<comment type="caution">
    <text evidence="7">Lacks conserved residue(s) required for the propagation of feature annotation.</text>
</comment>
<comment type="subcellular location">
    <subcellularLocation>
        <location evidence="7">Cell inner membrane</location>
        <topology evidence="7">Multi-pass membrane protein</topology>
    </subcellularLocation>
    <subcellularLocation>
        <location evidence="1">Cell membrane</location>
        <topology evidence="1">Multi-pass membrane protein</topology>
    </subcellularLocation>
</comment>
<protein>
    <recommendedName>
        <fullName evidence="7">Small-conductance mechanosensitive channel</fullName>
    </recommendedName>
</protein>
<proteinExistence type="inferred from homology"/>
<evidence type="ECO:0000259" key="10">
    <source>
        <dbReference type="Pfam" id="PF21082"/>
    </source>
</evidence>
<dbReference type="InterPro" id="IPR010920">
    <property type="entry name" value="LSM_dom_sf"/>
</dbReference>
<feature type="compositionally biased region" description="Basic and acidic residues" evidence="8">
    <location>
        <begin position="287"/>
        <end position="299"/>
    </location>
</feature>
<dbReference type="EMBL" id="LNXU01000017">
    <property type="protein sequence ID" value="KTC74252.1"/>
    <property type="molecule type" value="Genomic_DNA"/>
</dbReference>
<dbReference type="InterPro" id="IPR049278">
    <property type="entry name" value="MS_channel_C"/>
</dbReference>
<feature type="transmembrane region" description="Helical" evidence="7">
    <location>
        <begin position="59"/>
        <end position="84"/>
    </location>
</feature>
<dbReference type="SUPFAM" id="SSF82689">
    <property type="entry name" value="Mechanosensitive channel protein MscS (YggB), C-terminal domain"/>
    <property type="match status" value="1"/>
</dbReference>
<dbReference type="GO" id="GO:0008381">
    <property type="term" value="F:mechanosensitive monoatomic ion channel activity"/>
    <property type="evidence" value="ECO:0007669"/>
    <property type="project" value="InterPro"/>
</dbReference>
<dbReference type="Pfam" id="PF00924">
    <property type="entry name" value="MS_channel_2nd"/>
    <property type="match status" value="1"/>
</dbReference>
<accession>A0A0W0RT55</accession>
<dbReference type="Proteomes" id="UP000054695">
    <property type="component" value="Unassembled WGS sequence"/>
</dbReference>
<dbReference type="InterPro" id="IPR011066">
    <property type="entry name" value="MscS_channel_C_sf"/>
</dbReference>
<evidence type="ECO:0000256" key="7">
    <source>
        <dbReference type="RuleBase" id="RU369025"/>
    </source>
</evidence>
<evidence type="ECO:0000256" key="1">
    <source>
        <dbReference type="ARBA" id="ARBA00004651"/>
    </source>
</evidence>
<feature type="domain" description="Mechanosensitive ion channel MscS" evidence="9">
    <location>
        <begin position="109"/>
        <end position="172"/>
    </location>
</feature>
<keyword evidence="7" id="KW-0406">Ion transport</keyword>
<evidence type="ECO:0000313" key="12">
    <source>
        <dbReference type="Proteomes" id="UP000054695"/>
    </source>
</evidence>
<evidence type="ECO:0000256" key="8">
    <source>
        <dbReference type="SAM" id="MobiDB-lite"/>
    </source>
</evidence>
<organism evidence="11 12">
    <name type="scientific">Legionella bozemanae</name>
    <name type="common">Fluoribacter bozemanae</name>
    <dbReference type="NCBI Taxonomy" id="447"/>
    <lineage>
        <taxon>Bacteria</taxon>
        <taxon>Pseudomonadati</taxon>
        <taxon>Pseudomonadota</taxon>
        <taxon>Gammaproteobacteria</taxon>
        <taxon>Legionellales</taxon>
        <taxon>Legionellaceae</taxon>
        <taxon>Legionella</taxon>
    </lineage>
</organism>
<name>A0A0W0RT55_LEGBO</name>
<dbReference type="SUPFAM" id="SSF82861">
    <property type="entry name" value="Mechanosensitive channel protein MscS (YggB), transmembrane region"/>
    <property type="match status" value="1"/>
</dbReference>
<evidence type="ECO:0000256" key="6">
    <source>
        <dbReference type="ARBA" id="ARBA00023136"/>
    </source>
</evidence>
<dbReference type="STRING" id="447.Lboz_1692"/>
<dbReference type="InterPro" id="IPR008910">
    <property type="entry name" value="MSC_TM_helix"/>
</dbReference>
<comment type="subunit">
    <text evidence="7">Homoheptamer.</text>
</comment>
<sequence length="307" mass="35001">MNYLEIILKTLNKFAQNFIALIPNIIIAIFFAFITYFLAKIISRLVSSFLPRIAIRANLVTIFHKLTIIIVWFLGILIISAILIPSVTTANILATLGLTSVAIGFAFKNVFENFFTGILILLREPFSIGDFIEVESQHGDAKGYVHRISVQNTHLRKTDGSRVFIPNSKMYASIVRVFTDESLRREKIVCSIDFDTDIEKARSVIKNAMEQCKTVSKDKYIQVYVVSFSSNGVDFAIYWWTNPEPSQQRRSLDEVLTAIKNALDKEKIPMTYSTPVSFLEPLIVHNKEKSKNQNKENNKKYNNNSES</sequence>
<evidence type="ECO:0000313" key="11">
    <source>
        <dbReference type="EMBL" id="KTC74252.1"/>
    </source>
</evidence>
<feature type="domain" description="Mechanosensitive ion channel MscS C-terminal" evidence="10">
    <location>
        <begin position="187"/>
        <end position="269"/>
    </location>
</feature>
<feature type="transmembrane region" description="Helical" evidence="7">
    <location>
        <begin position="90"/>
        <end position="111"/>
    </location>
</feature>
<dbReference type="Pfam" id="PF05552">
    <property type="entry name" value="MS_channel_1st_1"/>
    <property type="match status" value="1"/>
</dbReference>
<dbReference type="InterPro" id="IPR045275">
    <property type="entry name" value="MscS_archaea/bacteria_type"/>
</dbReference>
<dbReference type="OrthoDB" id="9809206at2"/>
<dbReference type="InterPro" id="IPR011014">
    <property type="entry name" value="MscS_channel_TM-2"/>
</dbReference>
<keyword evidence="12" id="KW-1185">Reference proteome</keyword>
<evidence type="ECO:0000256" key="3">
    <source>
        <dbReference type="ARBA" id="ARBA00022475"/>
    </source>
</evidence>
<dbReference type="Gene3D" id="2.30.30.60">
    <property type="match status" value="1"/>
</dbReference>
<dbReference type="Gene3D" id="3.30.70.100">
    <property type="match status" value="1"/>
</dbReference>
<comment type="similarity">
    <text evidence="2 7">Belongs to the MscS (TC 1.A.23) family.</text>
</comment>
<dbReference type="SUPFAM" id="SSF50182">
    <property type="entry name" value="Sm-like ribonucleoproteins"/>
    <property type="match status" value="1"/>
</dbReference>
<evidence type="ECO:0000256" key="4">
    <source>
        <dbReference type="ARBA" id="ARBA00022692"/>
    </source>
</evidence>
<comment type="function">
    <text evidence="7">Mechanosensitive channel that participates in the regulation of osmotic pressure changes within the cell, opening in response to stretch forces in the membrane lipid bilayer, without the need for other proteins. Contributes to normal resistance to hypoosmotic shock. Forms an ion channel of 1.0 nanosiemens conductance with a slight preference for anions.</text>
</comment>
<evidence type="ECO:0000256" key="2">
    <source>
        <dbReference type="ARBA" id="ARBA00008017"/>
    </source>
</evidence>
<comment type="caution">
    <text evidence="11">The sequence shown here is derived from an EMBL/GenBank/DDBJ whole genome shotgun (WGS) entry which is preliminary data.</text>
</comment>
<dbReference type="InterPro" id="IPR006685">
    <property type="entry name" value="MscS_channel_2nd"/>
</dbReference>
<keyword evidence="5 7" id="KW-1133">Transmembrane helix</keyword>
<feature type="region of interest" description="Disordered" evidence="8">
    <location>
        <begin position="287"/>
        <end position="307"/>
    </location>
</feature>
<keyword evidence="7" id="KW-0813">Transport</keyword>
<keyword evidence="7" id="KW-0407">Ion channel</keyword>
<evidence type="ECO:0000256" key="5">
    <source>
        <dbReference type="ARBA" id="ARBA00022989"/>
    </source>
</evidence>
<dbReference type="Pfam" id="PF21082">
    <property type="entry name" value="MS_channel_3rd"/>
    <property type="match status" value="1"/>
</dbReference>
<dbReference type="PANTHER" id="PTHR30221">
    <property type="entry name" value="SMALL-CONDUCTANCE MECHANOSENSITIVE CHANNEL"/>
    <property type="match status" value="1"/>
</dbReference>
<gene>
    <name evidence="11" type="ORF">Lboz_1692</name>
</gene>
<dbReference type="PANTHER" id="PTHR30221:SF1">
    <property type="entry name" value="SMALL-CONDUCTANCE MECHANOSENSITIVE CHANNEL"/>
    <property type="match status" value="1"/>
</dbReference>
<dbReference type="InterPro" id="IPR023408">
    <property type="entry name" value="MscS_beta-dom_sf"/>
</dbReference>
<evidence type="ECO:0000259" key="9">
    <source>
        <dbReference type="Pfam" id="PF00924"/>
    </source>
</evidence>
<dbReference type="PATRIC" id="fig|447.4.peg.1802"/>
<keyword evidence="7" id="KW-0997">Cell inner membrane</keyword>
<dbReference type="Gene3D" id="1.10.287.1260">
    <property type="match status" value="1"/>
</dbReference>
<keyword evidence="4 7" id="KW-0812">Transmembrane</keyword>
<keyword evidence="6 7" id="KW-0472">Membrane</keyword>
<dbReference type="GO" id="GO:0005886">
    <property type="term" value="C:plasma membrane"/>
    <property type="evidence" value="ECO:0007669"/>
    <property type="project" value="UniProtKB-SubCell"/>
</dbReference>
<dbReference type="AlphaFoldDB" id="A0A0W0RT55"/>
<dbReference type="RefSeq" id="WP_058459334.1">
    <property type="nucleotide sequence ID" value="NZ_CAAAIY010000001.1"/>
</dbReference>
<reference evidence="11 12" key="1">
    <citation type="submission" date="2015-11" db="EMBL/GenBank/DDBJ databases">
        <title>Genomic analysis of 38 Legionella species identifies large and diverse effector repertoires.</title>
        <authorList>
            <person name="Burstein D."/>
            <person name="Amaro F."/>
            <person name="Zusman T."/>
            <person name="Lifshitz Z."/>
            <person name="Cohen O."/>
            <person name="Gilbert J.A."/>
            <person name="Pupko T."/>
            <person name="Shuman H.A."/>
            <person name="Segal G."/>
        </authorList>
    </citation>
    <scope>NUCLEOTIDE SEQUENCE [LARGE SCALE GENOMIC DNA]</scope>
    <source>
        <strain evidence="11 12">WIGA</strain>
    </source>
</reference>
<keyword evidence="3" id="KW-1003">Cell membrane</keyword>